<organism evidence="3 4">
    <name type="scientific">Cystoisospora suis</name>
    <dbReference type="NCBI Taxonomy" id="483139"/>
    <lineage>
        <taxon>Eukaryota</taxon>
        <taxon>Sar</taxon>
        <taxon>Alveolata</taxon>
        <taxon>Apicomplexa</taxon>
        <taxon>Conoidasida</taxon>
        <taxon>Coccidia</taxon>
        <taxon>Eucoccidiorida</taxon>
        <taxon>Eimeriorina</taxon>
        <taxon>Sarcocystidae</taxon>
        <taxon>Cystoisospora</taxon>
    </lineage>
</organism>
<evidence type="ECO:0000256" key="1">
    <source>
        <dbReference type="SAM" id="Coils"/>
    </source>
</evidence>
<evidence type="ECO:0000313" key="3">
    <source>
        <dbReference type="EMBL" id="PHJ23962.1"/>
    </source>
</evidence>
<feature type="domain" description="Thioredoxin" evidence="2">
    <location>
        <begin position="93"/>
        <end position="176"/>
    </location>
</feature>
<comment type="caution">
    <text evidence="3">The sequence shown here is derived from an EMBL/GenBank/DDBJ whole genome shotgun (WGS) entry which is preliminary data.</text>
</comment>
<dbReference type="InterPro" id="IPR036249">
    <property type="entry name" value="Thioredoxin-like_sf"/>
</dbReference>
<evidence type="ECO:0000259" key="2">
    <source>
        <dbReference type="Pfam" id="PF00085"/>
    </source>
</evidence>
<dbReference type="GeneID" id="94425594"/>
<dbReference type="InterPro" id="IPR013766">
    <property type="entry name" value="Thioredoxin_domain"/>
</dbReference>
<evidence type="ECO:0000313" key="4">
    <source>
        <dbReference type="Proteomes" id="UP000221165"/>
    </source>
</evidence>
<dbReference type="Proteomes" id="UP000221165">
    <property type="component" value="Unassembled WGS sequence"/>
</dbReference>
<dbReference type="PANTHER" id="PTHR21148">
    <property type="entry name" value="THIOREDOXIN DOMAIN-CONTAINING PROTEIN 9"/>
    <property type="match status" value="1"/>
</dbReference>
<dbReference type="CDD" id="cd02989">
    <property type="entry name" value="Phd_like_TxnDC9"/>
    <property type="match status" value="1"/>
</dbReference>
<name>A0A2C6L9X3_9APIC</name>
<dbReference type="VEuPathDB" id="ToxoDB:CSUI_002181"/>
<dbReference type="AlphaFoldDB" id="A0A2C6L9X3"/>
<gene>
    <name evidence="3" type="ORF">CSUI_002181</name>
</gene>
<dbReference type="SUPFAM" id="SSF52833">
    <property type="entry name" value="Thioredoxin-like"/>
    <property type="match status" value="1"/>
</dbReference>
<dbReference type="OrthoDB" id="10257948at2759"/>
<reference evidence="3 4" key="1">
    <citation type="journal article" date="2017" name="Int. J. Parasitol.">
        <title>The genome of the protozoan parasite Cystoisospora suis and a reverse vaccinology approach to identify vaccine candidates.</title>
        <authorList>
            <person name="Palmieri N."/>
            <person name="Shrestha A."/>
            <person name="Ruttkowski B."/>
            <person name="Beck T."/>
            <person name="Vogl C."/>
            <person name="Tomley F."/>
            <person name="Blake D.P."/>
            <person name="Joachim A."/>
        </authorList>
    </citation>
    <scope>NUCLEOTIDE SEQUENCE [LARGE SCALE GENOMIC DNA]</scope>
    <source>
        <strain evidence="3 4">Wien I</strain>
    </source>
</reference>
<sequence length="214" mass="24270">MSAVKPSASAAAEVLQQKIEEQVLRALEEKEAQLDAALEQAAAIEARSREGDRLDDEDLEELRARRKKELQVQQMLRGKMRSAGHGELQELHDEKEFFEAAKKSPKMVAHFYRPSNRMCEVVDARLSELAARHMDIRCIKINAEKSPFLSERLKIWCIPTLVLILDGKTEHSIVGLDELGGESRGGMSLPVGDKFTLDNVEQVLRQWRILPEEK</sequence>
<protein>
    <submittedName>
        <fullName evidence="3">Thioredoxin domain-containing protein</fullName>
    </submittedName>
</protein>
<proteinExistence type="predicted"/>
<dbReference type="Pfam" id="PF00085">
    <property type="entry name" value="Thioredoxin"/>
    <property type="match status" value="1"/>
</dbReference>
<accession>A0A2C6L9X3</accession>
<keyword evidence="4" id="KW-1185">Reference proteome</keyword>
<dbReference type="Gene3D" id="3.40.30.10">
    <property type="entry name" value="Glutaredoxin"/>
    <property type="match status" value="1"/>
</dbReference>
<keyword evidence="1" id="KW-0175">Coiled coil</keyword>
<feature type="coiled-coil region" evidence="1">
    <location>
        <begin position="20"/>
        <end position="47"/>
    </location>
</feature>
<dbReference type="EMBL" id="MIGC01000913">
    <property type="protein sequence ID" value="PHJ23962.1"/>
    <property type="molecule type" value="Genomic_DNA"/>
</dbReference>
<dbReference type="RefSeq" id="XP_067925636.1">
    <property type="nucleotide sequence ID" value="XM_068062383.1"/>
</dbReference>